<sequence>MGSVHDNQGNYVEALNYYKKTLEIQLKSLPGNHPDIARTYKNMGGVHDNQG</sequence>
<protein>
    <recommendedName>
        <fullName evidence="5">Kinesin light chain</fullName>
    </recommendedName>
</protein>
<dbReference type="AlphaFoldDB" id="A0A8S2P2J7"/>
<dbReference type="Gene3D" id="1.25.40.10">
    <property type="entry name" value="Tetratricopeptide repeat domain"/>
    <property type="match status" value="1"/>
</dbReference>
<name>A0A8S2P2J7_9BILA</name>
<feature type="non-terminal residue" evidence="3">
    <location>
        <position position="51"/>
    </location>
</feature>
<organism evidence="3 4">
    <name type="scientific">Didymodactylos carnosus</name>
    <dbReference type="NCBI Taxonomy" id="1234261"/>
    <lineage>
        <taxon>Eukaryota</taxon>
        <taxon>Metazoa</taxon>
        <taxon>Spiralia</taxon>
        <taxon>Gnathifera</taxon>
        <taxon>Rotifera</taxon>
        <taxon>Eurotatoria</taxon>
        <taxon>Bdelloidea</taxon>
        <taxon>Philodinida</taxon>
        <taxon>Philodinidae</taxon>
        <taxon>Didymodactylos</taxon>
    </lineage>
</organism>
<dbReference type="Pfam" id="PF13424">
    <property type="entry name" value="TPR_12"/>
    <property type="match status" value="1"/>
</dbReference>
<evidence type="ECO:0008006" key="5">
    <source>
        <dbReference type="Google" id="ProtNLM"/>
    </source>
</evidence>
<dbReference type="PANTHER" id="PTHR45641:SF1">
    <property type="entry name" value="AAA+ ATPASE DOMAIN-CONTAINING PROTEIN"/>
    <property type="match status" value="1"/>
</dbReference>
<dbReference type="OrthoDB" id="66906at2759"/>
<dbReference type="EMBL" id="CAJOBC010016531">
    <property type="protein sequence ID" value="CAF4028546.1"/>
    <property type="molecule type" value="Genomic_DNA"/>
</dbReference>
<dbReference type="Proteomes" id="UP000681722">
    <property type="component" value="Unassembled WGS sequence"/>
</dbReference>
<evidence type="ECO:0000313" key="3">
    <source>
        <dbReference type="EMBL" id="CAF4028546.1"/>
    </source>
</evidence>
<evidence type="ECO:0000256" key="2">
    <source>
        <dbReference type="ARBA" id="ARBA00022803"/>
    </source>
</evidence>
<dbReference type="InterPro" id="IPR011990">
    <property type="entry name" value="TPR-like_helical_dom_sf"/>
</dbReference>
<evidence type="ECO:0000313" key="4">
    <source>
        <dbReference type="Proteomes" id="UP000681722"/>
    </source>
</evidence>
<comment type="caution">
    <text evidence="3">The sequence shown here is derived from an EMBL/GenBank/DDBJ whole genome shotgun (WGS) entry which is preliminary data.</text>
</comment>
<proteinExistence type="predicted"/>
<dbReference type="PANTHER" id="PTHR45641">
    <property type="entry name" value="TETRATRICOPEPTIDE REPEAT PROTEIN (AFU_ORTHOLOGUE AFUA_6G03870)"/>
    <property type="match status" value="1"/>
</dbReference>
<accession>A0A8S2P2J7</accession>
<evidence type="ECO:0000256" key="1">
    <source>
        <dbReference type="ARBA" id="ARBA00022737"/>
    </source>
</evidence>
<keyword evidence="1" id="KW-0677">Repeat</keyword>
<keyword evidence="2" id="KW-0802">TPR repeat</keyword>
<dbReference type="SUPFAM" id="SSF48452">
    <property type="entry name" value="TPR-like"/>
    <property type="match status" value="1"/>
</dbReference>
<gene>
    <name evidence="3" type="ORF">SRO942_LOCUS26501</name>
</gene>
<reference evidence="3" key="1">
    <citation type="submission" date="2021-02" db="EMBL/GenBank/DDBJ databases">
        <authorList>
            <person name="Nowell W R."/>
        </authorList>
    </citation>
    <scope>NUCLEOTIDE SEQUENCE</scope>
</reference>